<evidence type="ECO:0000256" key="1">
    <source>
        <dbReference type="ARBA" id="ARBA00022630"/>
    </source>
</evidence>
<dbReference type="InterPro" id="IPR036188">
    <property type="entry name" value="FAD/NAD-bd_sf"/>
</dbReference>
<dbReference type="AlphaFoldDB" id="A0A918DWQ9"/>
<reference evidence="6" key="2">
    <citation type="submission" date="2020-09" db="EMBL/GenBank/DDBJ databases">
        <authorList>
            <person name="Sun Q."/>
            <person name="Zhou Y."/>
        </authorList>
    </citation>
    <scope>NUCLEOTIDE SEQUENCE</scope>
    <source>
        <strain evidence="6">CGMCC 4.7201</strain>
    </source>
</reference>
<organism evidence="6 7">
    <name type="scientific">Wenjunlia tyrosinilytica</name>
    <dbReference type="NCBI Taxonomy" id="1544741"/>
    <lineage>
        <taxon>Bacteria</taxon>
        <taxon>Bacillati</taxon>
        <taxon>Actinomycetota</taxon>
        <taxon>Actinomycetes</taxon>
        <taxon>Kitasatosporales</taxon>
        <taxon>Streptomycetaceae</taxon>
        <taxon>Wenjunlia</taxon>
    </lineage>
</organism>
<dbReference type="GO" id="GO:0071949">
    <property type="term" value="F:FAD binding"/>
    <property type="evidence" value="ECO:0007669"/>
    <property type="project" value="InterPro"/>
</dbReference>
<dbReference type="Proteomes" id="UP000641932">
    <property type="component" value="Unassembled WGS sequence"/>
</dbReference>
<evidence type="ECO:0000313" key="6">
    <source>
        <dbReference type="EMBL" id="GGO88005.1"/>
    </source>
</evidence>
<reference evidence="6" key="1">
    <citation type="journal article" date="2014" name="Int. J. Syst. Evol. Microbiol.">
        <title>Complete genome sequence of Corynebacterium casei LMG S-19264T (=DSM 44701T), isolated from a smear-ripened cheese.</title>
        <authorList>
            <consortium name="US DOE Joint Genome Institute (JGI-PGF)"/>
            <person name="Walter F."/>
            <person name="Albersmeier A."/>
            <person name="Kalinowski J."/>
            <person name="Ruckert C."/>
        </authorList>
    </citation>
    <scope>NUCLEOTIDE SEQUENCE</scope>
    <source>
        <strain evidence="6">CGMCC 4.7201</strain>
    </source>
</reference>
<evidence type="ECO:0000256" key="2">
    <source>
        <dbReference type="ARBA" id="ARBA00022827"/>
    </source>
</evidence>
<dbReference type="CDD" id="cd02440">
    <property type="entry name" value="AdoMet_MTases"/>
    <property type="match status" value="1"/>
</dbReference>
<evidence type="ECO:0000313" key="7">
    <source>
        <dbReference type="Proteomes" id="UP000641932"/>
    </source>
</evidence>
<dbReference type="PANTHER" id="PTHR47178:SF5">
    <property type="entry name" value="FAD-BINDING DOMAIN-CONTAINING PROTEIN"/>
    <property type="match status" value="1"/>
</dbReference>
<proteinExistence type="predicted"/>
<gene>
    <name evidence="6" type="ORF">GCM10012280_27800</name>
</gene>
<keyword evidence="4 6" id="KW-0503">Monooxygenase</keyword>
<dbReference type="GO" id="GO:0004497">
    <property type="term" value="F:monooxygenase activity"/>
    <property type="evidence" value="ECO:0007669"/>
    <property type="project" value="UniProtKB-KW"/>
</dbReference>
<accession>A0A918DWQ9</accession>
<evidence type="ECO:0000256" key="3">
    <source>
        <dbReference type="ARBA" id="ARBA00023002"/>
    </source>
</evidence>
<dbReference type="Pfam" id="PF01494">
    <property type="entry name" value="FAD_binding_3"/>
    <property type="match status" value="2"/>
</dbReference>
<evidence type="ECO:0000259" key="5">
    <source>
        <dbReference type="Pfam" id="PF01494"/>
    </source>
</evidence>
<dbReference type="Gene3D" id="3.50.50.60">
    <property type="entry name" value="FAD/NAD(P)-binding domain"/>
    <property type="match status" value="1"/>
</dbReference>
<dbReference type="SUPFAM" id="SSF51905">
    <property type="entry name" value="FAD/NAD(P)-binding domain"/>
    <property type="match status" value="1"/>
</dbReference>
<keyword evidence="2" id="KW-0274">FAD</keyword>
<dbReference type="PRINTS" id="PR00420">
    <property type="entry name" value="RNGMNOXGNASE"/>
</dbReference>
<name>A0A918DWQ9_9ACTN</name>
<dbReference type="PANTHER" id="PTHR47178">
    <property type="entry name" value="MONOOXYGENASE, FAD-BINDING"/>
    <property type="match status" value="1"/>
</dbReference>
<evidence type="ECO:0000256" key="4">
    <source>
        <dbReference type="ARBA" id="ARBA00023033"/>
    </source>
</evidence>
<keyword evidence="1" id="KW-0285">Flavoprotein</keyword>
<protein>
    <submittedName>
        <fullName evidence="6">Monooxygenase</fullName>
    </submittedName>
</protein>
<feature type="domain" description="FAD-binding" evidence="5">
    <location>
        <begin position="313"/>
        <end position="394"/>
    </location>
</feature>
<sequence>MSVQPDQSAPPGHVLIIGAGTGGLCLAHALRRSGIDAVVYERDRSRTPGPRGSRVTIDPGGGRALRACLPPDLHDTFAAACARPPASLTVLTEQLSEVLRLPRHGGADAAHIVRQVDWMTLRQVLLTGVEDSVRFGKDFTRYEQHPDGTVTAFFEDGSAETGDVLVAADGTSSAVRRQYLPHARLDDSGLLCVTGKVPLTAENRGILPPPALDGESLIFTTKGYLCAVEAMEFNWDTDGAMKKGVDDGDAALLAAWPGLRYDDTRDYISWALAAAASRFPADLLATRGHGLLEVVLDRTSRWHPGLRTLFGLTDPATCSATGVRTSAAVPAWPSSNVTLLGDAIHTMAPGRSMGTNAALRDAARLSHALAAAREGHMTVVEAVHRYETRMAAHGFEAARRSRLRMGGGSLIHKPVVGPSALTGLRMGMRVVNRIPWAKRIISDFLCDRREFGSGD</sequence>
<dbReference type="EMBL" id="BMMS01000010">
    <property type="protein sequence ID" value="GGO88005.1"/>
    <property type="molecule type" value="Genomic_DNA"/>
</dbReference>
<comment type="caution">
    <text evidence="6">The sequence shown here is derived from an EMBL/GenBank/DDBJ whole genome shotgun (WGS) entry which is preliminary data.</text>
</comment>
<keyword evidence="7" id="KW-1185">Reference proteome</keyword>
<dbReference type="RefSeq" id="WP_189131925.1">
    <property type="nucleotide sequence ID" value="NZ_BMMS01000010.1"/>
</dbReference>
<dbReference type="InterPro" id="IPR002938">
    <property type="entry name" value="FAD-bd"/>
</dbReference>
<keyword evidence="3" id="KW-0560">Oxidoreductase</keyword>
<feature type="domain" description="FAD-binding" evidence="5">
    <location>
        <begin position="13"/>
        <end position="178"/>
    </location>
</feature>